<accession>A0A9N9QCK5</accession>
<dbReference type="AlphaFoldDB" id="A0A9N9QCK5"/>
<keyword evidence="1" id="KW-0812">Transmembrane</keyword>
<evidence type="ECO:0000313" key="4">
    <source>
        <dbReference type="Proteomes" id="UP000701801"/>
    </source>
</evidence>
<dbReference type="PANTHER" id="PTHR35395:SF1">
    <property type="entry name" value="DUF6536 DOMAIN-CONTAINING PROTEIN"/>
    <property type="match status" value="1"/>
</dbReference>
<evidence type="ECO:0000259" key="2">
    <source>
        <dbReference type="Pfam" id="PF20163"/>
    </source>
</evidence>
<gene>
    <name evidence="3" type="ORF">HYALB_00002266</name>
</gene>
<reference evidence="3" key="1">
    <citation type="submission" date="2021-07" db="EMBL/GenBank/DDBJ databases">
        <authorList>
            <person name="Durling M."/>
        </authorList>
    </citation>
    <scope>NUCLEOTIDE SEQUENCE</scope>
</reference>
<sequence length="90" mass="10389">MQCLHAPTRAQVDKAHVQRKWVDTGIPSWRNRHWVSNKDVILWWILVWSSAPLHLLYLPAQEYDVAFVSQEHALRLAANDIGGGLTSMTW</sequence>
<dbReference type="Pfam" id="PF20163">
    <property type="entry name" value="DUF6536"/>
    <property type="match status" value="1"/>
</dbReference>
<feature type="domain" description="DUF6536" evidence="2">
    <location>
        <begin position="1"/>
        <end position="70"/>
    </location>
</feature>
<keyword evidence="1" id="KW-1133">Transmembrane helix</keyword>
<protein>
    <recommendedName>
        <fullName evidence="2">DUF6536 domain-containing protein</fullName>
    </recommendedName>
</protein>
<dbReference type="InterPro" id="IPR046623">
    <property type="entry name" value="DUF6536"/>
</dbReference>
<name>A0A9N9QCK5_9HELO</name>
<organism evidence="3 4">
    <name type="scientific">Hymenoscyphus albidus</name>
    <dbReference type="NCBI Taxonomy" id="595503"/>
    <lineage>
        <taxon>Eukaryota</taxon>
        <taxon>Fungi</taxon>
        <taxon>Dikarya</taxon>
        <taxon>Ascomycota</taxon>
        <taxon>Pezizomycotina</taxon>
        <taxon>Leotiomycetes</taxon>
        <taxon>Helotiales</taxon>
        <taxon>Helotiaceae</taxon>
        <taxon>Hymenoscyphus</taxon>
    </lineage>
</organism>
<feature type="transmembrane region" description="Helical" evidence="1">
    <location>
        <begin position="40"/>
        <end position="60"/>
    </location>
</feature>
<dbReference type="Proteomes" id="UP000701801">
    <property type="component" value="Unassembled WGS sequence"/>
</dbReference>
<evidence type="ECO:0000256" key="1">
    <source>
        <dbReference type="SAM" id="Phobius"/>
    </source>
</evidence>
<comment type="caution">
    <text evidence="3">The sequence shown here is derived from an EMBL/GenBank/DDBJ whole genome shotgun (WGS) entry which is preliminary data.</text>
</comment>
<dbReference type="PANTHER" id="PTHR35395">
    <property type="entry name" value="DUF6536 DOMAIN-CONTAINING PROTEIN"/>
    <property type="match status" value="1"/>
</dbReference>
<keyword evidence="1" id="KW-0472">Membrane</keyword>
<evidence type="ECO:0000313" key="3">
    <source>
        <dbReference type="EMBL" id="CAG8982486.1"/>
    </source>
</evidence>
<proteinExistence type="predicted"/>
<keyword evidence="4" id="KW-1185">Reference proteome</keyword>
<dbReference type="EMBL" id="CAJVRM010000640">
    <property type="protein sequence ID" value="CAG8982486.1"/>
    <property type="molecule type" value="Genomic_DNA"/>
</dbReference>
<dbReference type="OrthoDB" id="5429634at2759"/>